<dbReference type="Pfam" id="PF05362">
    <property type="entry name" value="Lon_C"/>
    <property type="match status" value="1"/>
</dbReference>
<dbReference type="RefSeq" id="WP_119341143.1">
    <property type="nucleotide sequence ID" value="NZ_BJXL01000101.1"/>
</dbReference>
<evidence type="ECO:0000259" key="3">
    <source>
        <dbReference type="PROSITE" id="PS51786"/>
    </source>
</evidence>
<dbReference type="PRINTS" id="PR00830">
    <property type="entry name" value="ENDOLAPTASE"/>
</dbReference>
<feature type="active site" evidence="2">
    <location>
        <position position="706"/>
    </location>
</feature>
<dbReference type="Gene3D" id="3.40.50.300">
    <property type="entry name" value="P-loop containing nucleotide triphosphate hydrolases"/>
    <property type="match status" value="2"/>
</dbReference>
<protein>
    <recommendedName>
        <fullName evidence="2">endopeptidase La</fullName>
        <ecNumber evidence="2">3.4.21.53</ecNumber>
    </recommendedName>
</protein>
<dbReference type="PROSITE" id="PS51786">
    <property type="entry name" value="LON_PROTEOLYTIC"/>
    <property type="match status" value="1"/>
</dbReference>
<name>A0A511R5A9_9DEIN</name>
<evidence type="ECO:0000256" key="2">
    <source>
        <dbReference type="PROSITE-ProRule" id="PRU01122"/>
    </source>
</evidence>
<dbReference type="InterPro" id="IPR046844">
    <property type="entry name" value="Lon-like_helical"/>
</dbReference>
<accession>A0A511R5A9</accession>
<dbReference type="GO" id="GO:0004176">
    <property type="term" value="F:ATP-dependent peptidase activity"/>
    <property type="evidence" value="ECO:0007669"/>
    <property type="project" value="UniProtKB-UniRule"/>
</dbReference>
<dbReference type="InterPro" id="IPR020568">
    <property type="entry name" value="Ribosomal_Su5_D2-typ_SF"/>
</dbReference>
<keyword evidence="1 2" id="KW-0645">Protease</keyword>
<dbReference type="InterPro" id="IPR027065">
    <property type="entry name" value="Lon_Prtase"/>
</dbReference>
<comment type="catalytic activity">
    <reaction evidence="2">
        <text>Hydrolysis of proteins in presence of ATP.</text>
        <dbReference type="EC" id="3.4.21.53"/>
    </reaction>
</comment>
<dbReference type="Gene3D" id="1.10.8.60">
    <property type="match status" value="1"/>
</dbReference>
<dbReference type="Proteomes" id="UP000321197">
    <property type="component" value="Unassembled WGS sequence"/>
</dbReference>
<dbReference type="SUPFAM" id="SSF52540">
    <property type="entry name" value="P-loop containing nucleoside triphosphate hydrolases"/>
    <property type="match status" value="1"/>
</dbReference>
<feature type="domain" description="Lon proteolytic" evidence="3">
    <location>
        <begin position="573"/>
        <end position="768"/>
    </location>
</feature>
<dbReference type="InterPro" id="IPR046843">
    <property type="entry name" value="LonB_AAA-LID"/>
</dbReference>
<feature type="active site" evidence="2">
    <location>
        <position position="663"/>
    </location>
</feature>
<comment type="caution">
    <text evidence="4">The sequence shown here is derived from an EMBL/GenBank/DDBJ whole genome shotgun (WGS) entry which is preliminary data.</text>
</comment>
<comment type="similarity">
    <text evidence="2">Belongs to the peptidase S16 family.</text>
</comment>
<evidence type="ECO:0000256" key="1">
    <source>
        <dbReference type="ARBA" id="ARBA00022670"/>
    </source>
</evidence>
<dbReference type="Gene3D" id="3.30.230.10">
    <property type="match status" value="1"/>
</dbReference>
<dbReference type="PANTHER" id="PTHR10046">
    <property type="entry name" value="ATP DEPENDENT LON PROTEASE FAMILY MEMBER"/>
    <property type="match status" value="1"/>
</dbReference>
<dbReference type="GO" id="GO:0004252">
    <property type="term" value="F:serine-type endopeptidase activity"/>
    <property type="evidence" value="ECO:0007669"/>
    <property type="project" value="UniProtKB-UniRule"/>
</dbReference>
<dbReference type="EMBL" id="BJXL01000101">
    <property type="protein sequence ID" value="GEM84447.1"/>
    <property type="molecule type" value="Genomic_DNA"/>
</dbReference>
<dbReference type="Pfam" id="PF13654">
    <property type="entry name" value="AAA_32"/>
    <property type="match status" value="1"/>
</dbReference>
<organism evidence="4 5">
    <name type="scientific">Meiothermus hypogaeus NBRC 106114</name>
    <dbReference type="NCBI Taxonomy" id="1227553"/>
    <lineage>
        <taxon>Bacteria</taxon>
        <taxon>Thermotogati</taxon>
        <taxon>Deinococcota</taxon>
        <taxon>Deinococci</taxon>
        <taxon>Thermales</taxon>
        <taxon>Thermaceae</taxon>
        <taxon>Meiothermus</taxon>
    </lineage>
</organism>
<dbReference type="EC" id="3.4.21.53" evidence="2"/>
<gene>
    <name evidence="4" type="ORF">MHY01S_26130</name>
</gene>
<keyword evidence="2" id="KW-0720">Serine protease</keyword>
<proteinExistence type="inferred from homology"/>
<dbReference type="GO" id="GO:0006508">
    <property type="term" value="P:proteolysis"/>
    <property type="evidence" value="ECO:0007669"/>
    <property type="project" value="UniProtKB-KW"/>
</dbReference>
<dbReference type="InterPro" id="IPR008269">
    <property type="entry name" value="Lon_proteolytic"/>
</dbReference>
<dbReference type="SUPFAM" id="SSF54211">
    <property type="entry name" value="Ribosomal protein S5 domain 2-like"/>
    <property type="match status" value="1"/>
</dbReference>
<dbReference type="GO" id="GO:0030163">
    <property type="term" value="P:protein catabolic process"/>
    <property type="evidence" value="ECO:0007669"/>
    <property type="project" value="InterPro"/>
</dbReference>
<evidence type="ECO:0000313" key="5">
    <source>
        <dbReference type="Proteomes" id="UP000321197"/>
    </source>
</evidence>
<dbReference type="Pfam" id="PF20436">
    <property type="entry name" value="LonB_AAA-LID"/>
    <property type="match status" value="1"/>
</dbReference>
<evidence type="ECO:0000313" key="4">
    <source>
        <dbReference type="EMBL" id="GEM84447.1"/>
    </source>
</evidence>
<dbReference type="Pfam" id="PF20437">
    <property type="entry name" value="LonC_helical"/>
    <property type="match status" value="1"/>
</dbReference>
<sequence>MPEPLFLEAHRLPVESLRKTCDASRFSFHTTAELQPLQDFFGQARAIRAVEFGLKMPHEGYNLFALGPMGVGKLSLVRHFTQTEARQEPPASDWVYVHNFLEPHKPQALGLPAGRGAQLKASMERLVDELRVAIPAAFESEDYRTRRQIIDEELKQKQQASFDALQAEANQQGIAIIRTPMGMGLAPVRGREIITPEEFEKLPEEEQKRIQEAMEVLHQRLQAVLQQAPQWESERRQKIRELGREVTRHAIAHLLSGVRASYQDLPEVLGYLEVVEQDLIENAEQFLANPGESENPLEAALGKMLADSRSFDRYRVNLLVDNAGSQGAPVVEEDYPALANLLGRIEYRAQFGNLVTDFTLIRPGALHRANGGYLILDARRVLLQPYAWEELKRALRAKEIQIRSVSDVLGLSSTVTLQPAPIPLRVKVILLGDRLLYYLLSAYDPDFLELFKVAADFEEDLKRTPEGEEAYARLVASLAQREQLRPLDREAVARVIEHGSRLAADAHKLSAALEALLDLLREADHWAAQAGRAVMTAQDIEQAVAQQVYRASRLKERLQEAVQRGTLLVDTSGAKVGQINGLSVLSLGGYSFGHPTRITARVRLGKGEVVDIEREVALGGPLHSKGVLILAGFLGERYARERPLSLSASLVFEQSYGGVEGDSASMAELCAILSALAQVPIRQGIAITGSVNQHGQAQPIGGVNEKIEGFFEVCRDAGLNGEQGVIIPRANIQHLMLNLEVVEAVKKGQFHIWAVNSVDEALSILTGLEAGERGADGRFPEGSLNARVEAQLKAFAEQVRAFAAPGGNP</sequence>
<dbReference type="InterPro" id="IPR041699">
    <property type="entry name" value="AAA_32"/>
</dbReference>
<reference evidence="4 5" key="1">
    <citation type="submission" date="2019-07" db="EMBL/GenBank/DDBJ databases">
        <title>Whole genome shotgun sequence of Meiothermus hypogaeus NBRC 106114.</title>
        <authorList>
            <person name="Hosoyama A."/>
            <person name="Uohara A."/>
            <person name="Ohji S."/>
            <person name="Ichikawa N."/>
        </authorList>
    </citation>
    <scope>NUCLEOTIDE SEQUENCE [LARGE SCALE GENOMIC DNA]</scope>
    <source>
        <strain evidence="4 5">NBRC 106114</strain>
    </source>
</reference>
<dbReference type="AlphaFoldDB" id="A0A511R5A9"/>
<dbReference type="InterPro" id="IPR027417">
    <property type="entry name" value="P-loop_NTPase"/>
</dbReference>
<keyword evidence="2" id="KW-0378">Hydrolase</keyword>
<dbReference type="InterPro" id="IPR014721">
    <property type="entry name" value="Ribsml_uS5_D2-typ_fold_subgr"/>
</dbReference>
<dbReference type="GO" id="GO:0005524">
    <property type="term" value="F:ATP binding"/>
    <property type="evidence" value="ECO:0007669"/>
    <property type="project" value="InterPro"/>
</dbReference>
<dbReference type="OrthoDB" id="9758568at2"/>